<reference evidence="2" key="2">
    <citation type="submission" date="2021-04" db="EMBL/GenBank/DDBJ databases">
        <authorList>
            <person name="Gilroy R."/>
        </authorList>
    </citation>
    <scope>NUCLEOTIDE SEQUENCE</scope>
    <source>
        <strain evidence="2">USASDec5-558</strain>
    </source>
</reference>
<feature type="transmembrane region" description="Helical" evidence="1">
    <location>
        <begin position="25"/>
        <end position="44"/>
    </location>
</feature>
<dbReference type="EMBL" id="DXEV01000085">
    <property type="protein sequence ID" value="HIX56674.1"/>
    <property type="molecule type" value="Genomic_DNA"/>
</dbReference>
<protein>
    <submittedName>
        <fullName evidence="2">Uncharacterized protein</fullName>
    </submittedName>
</protein>
<comment type="caution">
    <text evidence="2">The sequence shown here is derived from an EMBL/GenBank/DDBJ whole genome shotgun (WGS) entry which is preliminary data.</text>
</comment>
<proteinExistence type="predicted"/>
<dbReference type="Proteomes" id="UP000886829">
    <property type="component" value="Unassembled WGS sequence"/>
</dbReference>
<keyword evidence="1" id="KW-1133">Transmembrane helix</keyword>
<organism evidence="2 3">
    <name type="scientific">Candidatus Anaerobiospirillum pullistercoris</name>
    <dbReference type="NCBI Taxonomy" id="2838452"/>
    <lineage>
        <taxon>Bacteria</taxon>
        <taxon>Pseudomonadati</taxon>
        <taxon>Pseudomonadota</taxon>
        <taxon>Gammaproteobacteria</taxon>
        <taxon>Aeromonadales</taxon>
        <taxon>Succinivibrionaceae</taxon>
        <taxon>Anaerobiospirillum</taxon>
    </lineage>
</organism>
<dbReference type="AlphaFoldDB" id="A0A9D1WD20"/>
<gene>
    <name evidence="2" type="ORF">H9850_04285</name>
</gene>
<name>A0A9D1WD20_9GAMM</name>
<reference evidence="2" key="1">
    <citation type="journal article" date="2021" name="PeerJ">
        <title>Extensive microbial diversity within the chicken gut microbiome revealed by metagenomics and culture.</title>
        <authorList>
            <person name="Gilroy R."/>
            <person name="Ravi A."/>
            <person name="Getino M."/>
            <person name="Pursley I."/>
            <person name="Horton D.L."/>
            <person name="Alikhan N.F."/>
            <person name="Baker D."/>
            <person name="Gharbi K."/>
            <person name="Hall N."/>
            <person name="Watson M."/>
            <person name="Adriaenssens E.M."/>
            <person name="Foster-Nyarko E."/>
            <person name="Jarju S."/>
            <person name="Secka A."/>
            <person name="Antonio M."/>
            <person name="Oren A."/>
            <person name="Chaudhuri R.R."/>
            <person name="La Ragione R."/>
            <person name="Hildebrand F."/>
            <person name="Pallen M.J."/>
        </authorList>
    </citation>
    <scope>NUCLEOTIDE SEQUENCE</scope>
    <source>
        <strain evidence="2">USASDec5-558</strain>
    </source>
</reference>
<evidence type="ECO:0000313" key="2">
    <source>
        <dbReference type="EMBL" id="HIX56674.1"/>
    </source>
</evidence>
<keyword evidence="1" id="KW-0472">Membrane</keyword>
<sequence length="45" mass="4469">MLTFRTVANGRAAGRATGACHRTPAVAVMAFMATVAAMAATAAMA</sequence>
<keyword evidence="1" id="KW-0812">Transmembrane</keyword>
<evidence type="ECO:0000313" key="3">
    <source>
        <dbReference type="Proteomes" id="UP000886829"/>
    </source>
</evidence>
<evidence type="ECO:0000256" key="1">
    <source>
        <dbReference type="SAM" id="Phobius"/>
    </source>
</evidence>
<accession>A0A9D1WD20</accession>